<dbReference type="AlphaFoldDB" id="E2B1U0"/>
<sequence>YAVVEFEDGLQVIPDNWLNEDLTKAVWPTFTNNKRYYKAVKFMEEPLSTWLEHPICKIYGKFLNYAVARKKLKEAEALSDINSDTDRNESLKKSRKVRAAK</sequence>
<name>E2B1U0_CAMFO</name>
<dbReference type="Proteomes" id="UP000000311">
    <property type="component" value="Unassembled WGS sequence"/>
</dbReference>
<feature type="non-terminal residue" evidence="2">
    <location>
        <position position="101"/>
    </location>
</feature>
<proteinExistence type="predicted"/>
<keyword evidence="3" id="KW-1185">Reference proteome</keyword>
<organism evidence="3">
    <name type="scientific">Camponotus floridanus</name>
    <name type="common">Florida carpenter ant</name>
    <dbReference type="NCBI Taxonomy" id="104421"/>
    <lineage>
        <taxon>Eukaryota</taxon>
        <taxon>Metazoa</taxon>
        <taxon>Ecdysozoa</taxon>
        <taxon>Arthropoda</taxon>
        <taxon>Hexapoda</taxon>
        <taxon>Insecta</taxon>
        <taxon>Pterygota</taxon>
        <taxon>Neoptera</taxon>
        <taxon>Endopterygota</taxon>
        <taxon>Hymenoptera</taxon>
        <taxon>Apocrita</taxon>
        <taxon>Aculeata</taxon>
        <taxon>Formicoidea</taxon>
        <taxon>Formicidae</taxon>
        <taxon>Formicinae</taxon>
        <taxon>Camponotus</taxon>
    </lineage>
</organism>
<evidence type="ECO:0000256" key="1">
    <source>
        <dbReference type="SAM" id="MobiDB-lite"/>
    </source>
</evidence>
<reference evidence="2 3" key="1">
    <citation type="journal article" date="2010" name="Science">
        <title>Genomic comparison of the ants Camponotus floridanus and Harpegnathos saltator.</title>
        <authorList>
            <person name="Bonasio R."/>
            <person name="Zhang G."/>
            <person name="Ye C."/>
            <person name="Mutti N.S."/>
            <person name="Fang X."/>
            <person name="Qin N."/>
            <person name="Donahue G."/>
            <person name="Yang P."/>
            <person name="Li Q."/>
            <person name="Li C."/>
            <person name="Zhang P."/>
            <person name="Huang Z."/>
            <person name="Berger S.L."/>
            <person name="Reinberg D."/>
            <person name="Wang J."/>
            <person name="Liebig J."/>
        </authorList>
    </citation>
    <scope>NUCLEOTIDE SEQUENCE [LARGE SCALE GENOMIC DNA]</scope>
    <source>
        <strain evidence="3">C129</strain>
    </source>
</reference>
<dbReference type="InParanoid" id="E2B1U0"/>
<dbReference type="OrthoDB" id="7547054at2759"/>
<feature type="non-terminal residue" evidence="2">
    <location>
        <position position="1"/>
    </location>
</feature>
<accession>E2B1U0</accession>
<feature type="region of interest" description="Disordered" evidence="1">
    <location>
        <begin position="82"/>
        <end position="101"/>
    </location>
</feature>
<gene>
    <name evidence="2" type="ORF">EAG_01319</name>
</gene>
<protein>
    <submittedName>
        <fullName evidence="2">Uncharacterized protein</fullName>
    </submittedName>
</protein>
<dbReference type="EMBL" id="GL444962">
    <property type="protein sequence ID" value="EFN60346.1"/>
    <property type="molecule type" value="Genomic_DNA"/>
</dbReference>
<evidence type="ECO:0000313" key="2">
    <source>
        <dbReference type="EMBL" id="EFN60346.1"/>
    </source>
</evidence>
<evidence type="ECO:0000313" key="3">
    <source>
        <dbReference type="Proteomes" id="UP000000311"/>
    </source>
</evidence>